<proteinExistence type="predicted"/>
<reference evidence="2" key="1">
    <citation type="submission" date="2021-12" db="EMBL/GenBank/DDBJ databases">
        <title>Black yeast isolated from Biological Soil Crust.</title>
        <authorList>
            <person name="Kurbessoian T."/>
        </authorList>
    </citation>
    <scope>NUCLEOTIDE SEQUENCE</scope>
    <source>
        <strain evidence="2">CCFEE 5208</strain>
    </source>
</reference>
<evidence type="ECO:0000256" key="1">
    <source>
        <dbReference type="SAM" id="MobiDB-lite"/>
    </source>
</evidence>
<name>A0AAN6G015_9PEZI</name>
<evidence type="ECO:0008006" key="4">
    <source>
        <dbReference type="Google" id="ProtNLM"/>
    </source>
</evidence>
<dbReference type="EMBL" id="JASUXU010000004">
    <property type="protein sequence ID" value="KAK0326537.1"/>
    <property type="molecule type" value="Genomic_DNA"/>
</dbReference>
<evidence type="ECO:0000313" key="3">
    <source>
        <dbReference type="Proteomes" id="UP001168146"/>
    </source>
</evidence>
<dbReference type="Proteomes" id="UP001168146">
    <property type="component" value="Unassembled WGS sequence"/>
</dbReference>
<evidence type="ECO:0000313" key="2">
    <source>
        <dbReference type="EMBL" id="KAK0326537.1"/>
    </source>
</evidence>
<feature type="region of interest" description="Disordered" evidence="1">
    <location>
        <begin position="73"/>
        <end position="94"/>
    </location>
</feature>
<accession>A0AAN6G015</accession>
<feature type="region of interest" description="Disordered" evidence="1">
    <location>
        <begin position="108"/>
        <end position="131"/>
    </location>
</feature>
<protein>
    <recommendedName>
        <fullName evidence="4">F-box domain-containing protein</fullName>
    </recommendedName>
</protein>
<gene>
    <name evidence="2" type="ORF">LTR82_002379</name>
</gene>
<sequence length="393" mass="42404">MSGARTGYCVVHFDNFTCVRKSTMEDSIPGENGDNNTVTLIDPLIEQMSSILRLSSPLVAAQANGQRTRRFSDAGSVAHDGPVTNATPVAVRSHDGSRWLPAPVEESHRYGSPWNHDAESTATEDAEATPPVKPHSCDAAVCALMEVFATTELLECILGHFETADIWSHRLTSPVWYAAINASPELRLHRYVYPQFTRPPAAFLLLPLSLPGLVIELGKPLHLGQWISVAFTQGAVRRISPGVNPGRRVRSRSIFEGLRGGLGSRQSGSNDNWPAPAPLDTKPTNPNGTLHYGSLHITQPPTLGMQAFIIDPVTAPDPDSLDDKMDVKLPAPCAKLSCDAGITLGFLAETAESLLPPGSKKSVMFKAIVSFSKCEPAPRKRGVARSVTKIGYM</sequence>
<comment type="caution">
    <text evidence="2">The sequence shown here is derived from an EMBL/GenBank/DDBJ whole genome shotgun (WGS) entry which is preliminary data.</text>
</comment>
<organism evidence="2 3">
    <name type="scientific">Friedmanniomyces endolithicus</name>
    <dbReference type="NCBI Taxonomy" id="329885"/>
    <lineage>
        <taxon>Eukaryota</taxon>
        <taxon>Fungi</taxon>
        <taxon>Dikarya</taxon>
        <taxon>Ascomycota</taxon>
        <taxon>Pezizomycotina</taxon>
        <taxon>Dothideomycetes</taxon>
        <taxon>Dothideomycetidae</taxon>
        <taxon>Mycosphaerellales</taxon>
        <taxon>Teratosphaeriaceae</taxon>
        <taxon>Friedmanniomyces</taxon>
    </lineage>
</organism>
<dbReference type="AlphaFoldDB" id="A0AAN6G015"/>